<dbReference type="AlphaFoldDB" id="A0A7C9CMU7"/>
<reference evidence="2" key="1">
    <citation type="journal article" date="2013" name="J. Plant Res.">
        <title>Effect of fungi and light on seed germination of three Opuntia species from semiarid lands of central Mexico.</title>
        <authorList>
            <person name="Delgado-Sanchez P."/>
            <person name="Jimenez-Bremont J.F."/>
            <person name="Guerrero-Gonzalez Mde L."/>
            <person name="Flores J."/>
        </authorList>
    </citation>
    <scope>NUCLEOTIDE SEQUENCE</scope>
    <source>
        <tissue evidence="2">Cladode</tissue>
    </source>
</reference>
<evidence type="ECO:0000313" key="2">
    <source>
        <dbReference type="EMBL" id="MBA4621562.1"/>
    </source>
</evidence>
<name>A0A7C9CMU7_OPUST</name>
<sequence length="99" mass="11247">MVKQNAVASKYAISLPVIDSVPMSSTLSNGIRRSRMKRRCFGLRRRCRSEHFGRTRLVVLYMGPTRFSNMRSYGLKESQSSGSNNISGIIRDFERNGDV</sequence>
<dbReference type="EMBL" id="GISG01034381">
    <property type="protein sequence ID" value="MBA4621562.1"/>
    <property type="molecule type" value="Transcribed_RNA"/>
</dbReference>
<feature type="region of interest" description="Disordered" evidence="1">
    <location>
        <begin position="75"/>
        <end position="99"/>
    </location>
</feature>
<feature type="compositionally biased region" description="Low complexity" evidence="1">
    <location>
        <begin position="80"/>
        <end position="90"/>
    </location>
</feature>
<proteinExistence type="predicted"/>
<accession>A0A7C9CMU7</accession>
<organism evidence="2">
    <name type="scientific">Opuntia streptacantha</name>
    <name type="common">Prickly pear cactus</name>
    <name type="synonym">Opuntia cardona</name>
    <dbReference type="NCBI Taxonomy" id="393608"/>
    <lineage>
        <taxon>Eukaryota</taxon>
        <taxon>Viridiplantae</taxon>
        <taxon>Streptophyta</taxon>
        <taxon>Embryophyta</taxon>
        <taxon>Tracheophyta</taxon>
        <taxon>Spermatophyta</taxon>
        <taxon>Magnoliopsida</taxon>
        <taxon>eudicotyledons</taxon>
        <taxon>Gunneridae</taxon>
        <taxon>Pentapetalae</taxon>
        <taxon>Caryophyllales</taxon>
        <taxon>Cactineae</taxon>
        <taxon>Cactaceae</taxon>
        <taxon>Opuntioideae</taxon>
        <taxon>Opuntia</taxon>
    </lineage>
</organism>
<reference evidence="2" key="2">
    <citation type="submission" date="2020-07" db="EMBL/GenBank/DDBJ databases">
        <authorList>
            <person name="Vera ALvarez R."/>
            <person name="Arias-Moreno D.M."/>
            <person name="Jimenez-Jacinto V."/>
            <person name="Jimenez-Bremont J.F."/>
            <person name="Swaminathan K."/>
            <person name="Moose S.P."/>
            <person name="Guerrero-Gonzalez M.L."/>
            <person name="Marino-Ramirez L."/>
            <person name="Landsman D."/>
            <person name="Rodriguez-Kessler M."/>
            <person name="Delgado-Sanchez P."/>
        </authorList>
    </citation>
    <scope>NUCLEOTIDE SEQUENCE</scope>
    <source>
        <tissue evidence="2">Cladode</tissue>
    </source>
</reference>
<protein>
    <submittedName>
        <fullName evidence="2">Uncharacterized protein</fullName>
    </submittedName>
</protein>
<evidence type="ECO:0000256" key="1">
    <source>
        <dbReference type="SAM" id="MobiDB-lite"/>
    </source>
</evidence>